<dbReference type="EMBL" id="JBHSWI010000001">
    <property type="protein sequence ID" value="MFC6647517.1"/>
    <property type="molecule type" value="Genomic_DNA"/>
</dbReference>
<comment type="caution">
    <text evidence="1">The sequence shown here is derived from an EMBL/GenBank/DDBJ whole genome shotgun (WGS) entry which is preliminary data.</text>
</comment>
<gene>
    <name evidence="1" type="ORF">ACFQBQ_18480</name>
</gene>
<dbReference type="Proteomes" id="UP001596391">
    <property type="component" value="Unassembled WGS sequence"/>
</dbReference>
<evidence type="ECO:0000313" key="2">
    <source>
        <dbReference type="Proteomes" id="UP001596391"/>
    </source>
</evidence>
<protein>
    <recommendedName>
        <fullName evidence="3">Methyltransferase type 11 domain-containing protein</fullName>
    </recommendedName>
</protein>
<dbReference type="RefSeq" id="WP_390236340.1">
    <property type="nucleotide sequence ID" value="NZ_JBHSWI010000001.1"/>
</dbReference>
<reference evidence="2" key="1">
    <citation type="journal article" date="2019" name="Int. J. Syst. Evol. Microbiol.">
        <title>The Global Catalogue of Microorganisms (GCM) 10K type strain sequencing project: providing services to taxonomists for standard genome sequencing and annotation.</title>
        <authorList>
            <consortium name="The Broad Institute Genomics Platform"/>
            <consortium name="The Broad Institute Genome Sequencing Center for Infectious Disease"/>
            <person name="Wu L."/>
            <person name="Ma J."/>
        </authorList>
    </citation>
    <scope>NUCLEOTIDE SEQUENCE [LARGE SCALE GENOMIC DNA]</scope>
    <source>
        <strain evidence="2">CGMCC 1.16026</strain>
    </source>
</reference>
<evidence type="ECO:0008006" key="3">
    <source>
        <dbReference type="Google" id="ProtNLM"/>
    </source>
</evidence>
<organism evidence="1 2">
    <name type="scientific">Granulicella cerasi</name>
    <dbReference type="NCBI Taxonomy" id="741063"/>
    <lineage>
        <taxon>Bacteria</taxon>
        <taxon>Pseudomonadati</taxon>
        <taxon>Acidobacteriota</taxon>
        <taxon>Terriglobia</taxon>
        <taxon>Terriglobales</taxon>
        <taxon>Acidobacteriaceae</taxon>
        <taxon>Granulicella</taxon>
    </lineage>
</organism>
<sequence length="137" mass="15777">MLALQRERCAFAADRLITARALLPAFPDPSSELLVTHFVLDCLTQQQVEAFADTCFRTTAPGTIWVVSDFAPMQNAMLRPLSRVYIRALYLAFRMLTGLRVQHLPDPQTALTRAGFERLERHQRFNGLLYTELWRRP</sequence>
<evidence type="ECO:0000313" key="1">
    <source>
        <dbReference type="EMBL" id="MFC6647517.1"/>
    </source>
</evidence>
<dbReference type="SUPFAM" id="SSF53335">
    <property type="entry name" value="S-adenosyl-L-methionine-dependent methyltransferases"/>
    <property type="match status" value="1"/>
</dbReference>
<keyword evidence="2" id="KW-1185">Reference proteome</keyword>
<dbReference type="InterPro" id="IPR029063">
    <property type="entry name" value="SAM-dependent_MTases_sf"/>
</dbReference>
<name>A0ABW1ZDM8_9BACT</name>
<proteinExistence type="predicted"/>
<dbReference type="Gene3D" id="3.40.50.150">
    <property type="entry name" value="Vaccinia Virus protein VP39"/>
    <property type="match status" value="1"/>
</dbReference>
<accession>A0ABW1ZDM8</accession>